<evidence type="ECO:0000256" key="1">
    <source>
        <dbReference type="ARBA" id="ARBA00004141"/>
    </source>
</evidence>
<dbReference type="PANTHER" id="PTHR20855">
    <property type="entry name" value="ADIPOR/PROGESTIN RECEPTOR-RELATED"/>
    <property type="match status" value="1"/>
</dbReference>
<dbReference type="AlphaFoldDB" id="A0A2A2LXQ4"/>
<keyword evidence="3 7" id="KW-0812">Transmembrane</keyword>
<comment type="similarity">
    <text evidence="2">Belongs to the ADIPOR family.</text>
</comment>
<dbReference type="Pfam" id="PF04370">
    <property type="entry name" value="DUF508"/>
    <property type="match status" value="1"/>
</dbReference>
<gene>
    <name evidence="8" type="ORF">WR25_06742</name>
</gene>
<keyword evidence="5 7" id="KW-0472">Membrane</keyword>
<name>A0A2A2LXQ4_9BILA</name>
<dbReference type="Pfam" id="PF03006">
    <property type="entry name" value="HlyIII"/>
    <property type="match status" value="1"/>
</dbReference>
<feature type="transmembrane region" description="Helical" evidence="7">
    <location>
        <begin position="33"/>
        <end position="51"/>
    </location>
</feature>
<proteinExistence type="inferred from homology"/>
<dbReference type="GO" id="GO:0016020">
    <property type="term" value="C:membrane"/>
    <property type="evidence" value="ECO:0007669"/>
    <property type="project" value="UniProtKB-SubCell"/>
</dbReference>
<accession>A0A2A2LXQ4</accession>
<evidence type="ECO:0000256" key="2">
    <source>
        <dbReference type="ARBA" id="ARBA00007018"/>
    </source>
</evidence>
<evidence type="ECO:0000256" key="7">
    <source>
        <dbReference type="SAM" id="Phobius"/>
    </source>
</evidence>
<evidence type="ECO:0000256" key="4">
    <source>
        <dbReference type="ARBA" id="ARBA00022989"/>
    </source>
</evidence>
<keyword evidence="4 7" id="KW-1133">Transmembrane helix</keyword>
<dbReference type="STRING" id="2018661.A0A2A2LXQ4"/>
<dbReference type="EMBL" id="LIAE01006344">
    <property type="protein sequence ID" value="PAV90938.1"/>
    <property type="molecule type" value="Genomic_DNA"/>
</dbReference>
<dbReference type="PANTHER" id="PTHR20855:SF3">
    <property type="entry name" value="LD03007P"/>
    <property type="match status" value="1"/>
</dbReference>
<keyword evidence="9" id="KW-1185">Reference proteome</keyword>
<feature type="transmembrane region" description="Helical" evidence="7">
    <location>
        <begin position="133"/>
        <end position="150"/>
    </location>
</feature>
<dbReference type="OrthoDB" id="186812at2759"/>
<evidence type="ECO:0000256" key="3">
    <source>
        <dbReference type="ARBA" id="ARBA00022692"/>
    </source>
</evidence>
<organism evidence="8 9">
    <name type="scientific">Diploscapter pachys</name>
    <dbReference type="NCBI Taxonomy" id="2018661"/>
    <lineage>
        <taxon>Eukaryota</taxon>
        <taxon>Metazoa</taxon>
        <taxon>Ecdysozoa</taxon>
        <taxon>Nematoda</taxon>
        <taxon>Chromadorea</taxon>
        <taxon>Rhabditida</taxon>
        <taxon>Rhabditina</taxon>
        <taxon>Rhabditomorpha</taxon>
        <taxon>Rhabditoidea</taxon>
        <taxon>Rhabditidae</taxon>
        <taxon>Diploscapter</taxon>
    </lineage>
</organism>
<evidence type="ECO:0000256" key="5">
    <source>
        <dbReference type="ARBA" id="ARBA00023136"/>
    </source>
</evidence>
<comment type="caution">
    <text evidence="8">The sequence shown here is derived from an EMBL/GenBank/DDBJ whole genome shotgun (WGS) entry which is preliminary data.</text>
</comment>
<dbReference type="InterPro" id="IPR004254">
    <property type="entry name" value="AdipoR/HlyIII-related"/>
</dbReference>
<dbReference type="Proteomes" id="UP000218231">
    <property type="component" value="Unassembled WGS sequence"/>
</dbReference>
<evidence type="ECO:0000313" key="9">
    <source>
        <dbReference type="Proteomes" id="UP000218231"/>
    </source>
</evidence>
<feature type="transmembrane region" description="Helical" evidence="7">
    <location>
        <begin position="103"/>
        <end position="121"/>
    </location>
</feature>
<feature type="region of interest" description="Disordered" evidence="6">
    <location>
        <begin position="245"/>
        <end position="274"/>
    </location>
</feature>
<dbReference type="InterPro" id="IPR007465">
    <property type="entry name" value="DUF508"/>
</dbReference>
<feature type="transmembrane region" description="Helical" evidence="7">
    <location>
        <begin position="63"/>
        <end position="82"/>
    </location>
</feature>
<evidence type="ECO:0000313" key="8">
    <source>
        <dbReference type="EMBL" id="PAV90938.1"/>
    </source>
</evidence>
<sequence length="493" mass="56104">MSYCGFISPPYKNKRAGKGEAYEPTHIEHWANTLSHAIGIVPSIIAFYYIAQYTGNNIFQYRLMITYGIFTTLLFLSSTLYHSCELCYREEKKKSLLRYYLHIGDRAAIYLFIAASYTPWLTLRSSAYPVMNMNWWFVWAFAIIGIVYQMNFHERYKTLETTIYIFQAALPGVALMTMEDQTGVDLMKLGGFVYACGVVFFKLDGVIPFAHAIWHLHVLVGVSIHTYAVYSSLIFYGSNTASPIEPSSNPEDNKGNHRSGMANGDKRSHDNNNSNNNAMMAGADLLNLSIFAQLGIYRITSGTLTANRNSSGAYIYQYDMELDFSGMHVADVGSVSKKMSTPTVITVKFVIVYYEAKKKKKKEALVHFYGEFSASTLLREVLEEYFCEMKQRQGNWHGKPFTPRFSVCTGTFRKSNSQELRGNDVEKKLSNYIDPLWGDRVSIICDCRYRKTSTQTQDDSILQQQKTRMSTQNIIDLEPTNYTPHLIPVSKGS</sequence>
<evidence type="ECO:0000256" key="6">
    <source>
        <dbReference type="SAM" id="MobiDB-lite"/>
    </source>
</evidence>
<reference evidence="8 9" key="1">
    <citation type="journal article" date="2017" name="Curr. Biol.">
        <title>Genome architecture and evolution of a unichromosomal asexual nematode.</title>
        <authorList>
            <person name="Fradin H."/>
            <person name="Zegar C."/>
            <person name="Gutwein M."/>
            <person name="Lucas J."/>
            <person name="Kovtun M."/>
            <person name="Corcoran D."/>
            <person name="Baugh L.R."/>
            <person name="Kiontke K."/>
            <person name="Gunsalus K."/>
            <person name="Fitch D.H."/>
            <person name="Piano F."/>
        </authorList>
    </citation>
    <scope>NUCLEOTIDE SEQUENCE [LARGE SCALE GENOMIC DNA]</scope>
    <source>
        <strain evidence="8">PF1309</strain>
    </source>
</reference>
<protein>
    <submittedName>
        <fullName evidence="8">Uncharacterized protein</fullName>
    </submittedName>
</protein>
<comment type="subcellular location">
    <subcellularLocation>
        <location evidence="1">Membrane</location>
        <topology evidence="1">Multi-pass membrane protein</topology>
    </subcellularLocation>
</comment>